<feature type="transmembrane region" description="Helical" evidence="1">
    <location>
        <begin position="78"/>
        <end position="97"/>
    </location>
</feature>
<dbReference type="Pfam" id="PF16344">
    <property type="entry name" value="FecR_C"/>
    <property type="match status" value="1"/>
</dbReference>
<organism evidence="4 5">
    <name type="scientific">Parapedobacter indicus</name>
    <dbReference type="NCBI Taxonomy" id="1477437"/>
    <lineage>
        <taxon>Bacteria</taxon>
        <taxon>Pseudomonadati</taxon>
        <taxon>Bacteroidota</taxon>
        <taxon>Sphingobacteriia</taxon>
        <taxon>Sphingobacteriales</taxon>
        <taxon>Sphingobacteriaceae</taxon>
        <taxon>Parapedobacter</taxon>
    </lineage>
</organism>
<keyword evidence="1" id="KW-1133">Transmembrane helix</keyword>
<dbReference type="EMBL" id="FOQO01000006">
    <property type="protein sequence ID" value="SFI85105.1"/>
    <property type="molecule type" value="Genomic_DNA"/>
</dbReference>
<dbReference type="Gene3D" id="2.60.120.1440">
    <property type="match status" value="1"/>
</dbReference>
<evidence type="ECO:0000259" key="3">
    <source>
        <dbReference type="Pfam" id="PF16344"/>
    </source>
</evidence>
<dbReference type="Pfam" id="PF04773">
    <property type="entry name" value="FecR"/>
    <property type="match status" value="1"/>
</dbReference>
<dbReference type="RefSeq" id="WP_090627422.1">
    <property type="nucleotide sequence ID" value="NZ_FOQO01000006.1"/>
</dbReference>
<dbReference type="AlphaFoldDB" id="A0A1I3LKT6"/>
<dbReference type="InterPro" id="IPR006860">
    <property type="entry name" value="FecR"/>
</dbReference>
<evidence type="ECO:0000313" key="4">
    <source>
        <dbReference type="EMBL" id="SFI85105.1"/>
    </source>
</evidence>
<dbReference type="InterPro" id="IPR012373">
    <property type="entry name" value="Ferrdict_sens_TM"/>
</dbReference>
<keyword evidence="1" id="KW-0812">Transmembrane</keyword>
<evidence type="ECO:0000313" key="5">
    <source>
        <dbReference type="Proteomes" id="UP000198670"/>
    </source>
</evidence>
<dbReference type="OrthoDB" id="1099963at2"/>
<keyword evidence="1" id="KW-0472">Membrane</keyword>
<sequence>MKGHQARELLKKHKEGTLTSEEQALLETWYLTLAKSRRSAPLAEDELNTALDEIWQALPIGDSKEANDHNGMRKRRRWIMSIAATILIVCALSIYFYNNKAGREQPAISSVDDFLPGDNRAILTLADGEKITLNDAKIGTLAKEGQTAITKTKEGEIVYRSQPGAKAGSTVKEALSYNILSTPKAGQYQVQLPDGTHVWLNALSSIRFPSAFAENERIVKITGEVYFEVAKVNKGTKRIPFKVISGDQTIEVLGTRFNVISYDDEETIETTLLEGSIKINIGRDKGRGILLKPGQQIQVNQGSKNRKSAAVSPYTIRGVDTQSIVSWKDGYFRFDNTGLAELMRQISRWYDIEVVYEAPVKDYEFVGKLERSAKLSKVLKILELGGVQFRVEENKLIVTE</sequence>
<protein>
    <submittedName>
        <fullName evidence="4">FecR family protein</fullName>
    </submittedName>
</protein>
<dbReference type="GO" id="GO:0016989">
    <property type="term" value="F:sigma factor antagonist activity"/>
    <property type="evidence" value="ECO:0007669"/>
    <property type="project" value="TreeGrafter"/>
</dbReference>
<keyword evidence="5" id="KW-1185">Reference proteome</keyword>
<evidence type="ECO:0000259" key="2">
    <source>
        <dbReference type="Pfam" id="PF04773"/>
    </source>
</evidence>
<evidence type="ECO:0000256" key="1">
    <source>
        <dbReference type="SAM" id="Phobius"/>
    </source>
</evidence>
<dbReference type="STRING" id="1477437.SAMN05444682_10659"/>
<dbReference type="Gene3D" id="3.55.50.30">
    <property type="match status" value="1"/>
</dbReference>
<dbReference type="PANTHER" id="PTHR30273">
    <property type="entry name" value="PERIPLASMIC SIGNAL SENSOR AND SIGMA FACTOR ACTIVATOR FECR-RELATED"/>
    <property type="match status" value="1"/>
</dbReference>
<dbReference type="PANTHER" id="PTHR30273:SF2">
    <property type="entry name" value="PROTEIN FECR"/>
    <property type="match status" value="1"/>
</dbReference>
<accession>A0A1I3LKT6</accession>
<feature type="domain" description="Protein FecR C-terminal" evidence="3">
    <location>
        <begin position="331"/>
        <end position="398"/>
    </location>
</feature>
<reference evidence="4 5" key="1">
    <citation type="submission" date="2016-10" db="EMBL/GenBank/DDBJ databases">
        <authorList>
            <person name="de Groot N.N."/>
        </authorList>
    </citation>
    <scope>NUCLEOTIDE SEQUENCE [LARGE SCALE GENOMIC DNA]</scope>
    <source>
        <strain evidence="4 5">RK1</strain>
    </source>
</reference>
<name>A0A1I3LKT6_9SPHI</name>
<feature type="domain" description="FecR protein" evidence="2">
    <location>
        <begin position="180"/>
        <end position="278"/>
    </location>
</feature>
<proteinExistence type="predicted"/>
<dbReference type="Proteomes" id="UP000198670">
    <property type="component" value="Unassembled WGS sequence"/>
</dbReference>
<gene>
    <name evidence="4" type="ORF">SAMN05444682_10659</name>
</gene>
<dbReference type="InterPro" id="IPR032508">
    <property type="entry name" value="FecR_C"/>
</dbReference>